<keyword evidence="2" id="KW-1185">Reference proteome</keyword>
<dbReference type="EMBL" id="CP139487">
    <property type="protein sequence ID" value="WPU65838.1"/>
    <property type="molecule type" value="Genomic_DNA"/>
</dbReference>
<organism evidence="1 2">
    <name type="scientific">Peredibacter starrii</name>
    <dbReference type="NCBI Taxonomy" id="28202"/>
    <lineage>
        <taxon>Bacteria</taxon>
        <taxon>Pseudomonadati</taxon>
        <taxon>Bdellovibrionota</taxon>
        <taxon>Bacteriovoracia</taxon>
        <taxon>Bacteriovoracales</taxon>
        <taxon>Bacteriovoracaceae</taxon>
        <taxon>Peredibacter</taxon>
    </lineage>
</organism>
<dbReference type="KEGG" id="psti:SOO65_03680"/>
<dbReference type="PANTHER" id="PTHR43861:SF6">
    <property type="entry name" value="METHYLTRANSFERASE TYPE 11"/>
    <property type="match status" value="1"/>
</dbReference>
<protein>
    <submittedName>
        <fullName evidence="1">Class I SAM-dependent methyltransferase</fullName>
        <ecNumber evidence="1">2.1.1.-</ecNumber>
    </submittedName>
</protein>
<dbReference type="CDD" id="cd02440">
    <property type="entry name" value="AdoMet_MTases"/>
    <property type="match status" value="1"/>
</dbReference>
<dbReference type="GO" id="GO:0032259">
    <property type="term" value="P:methylation"/>
    <property type="evidence" value="ECO:0007669"/>
    <property type="project" value="UniProtKB-KW"/>
</dbReference>
<sequence length="334" mass="38798">MKENDIRPKDLMKLKEPALQHDIDFMKNRMNEFEVSNCPCCNSLHHNFWDEKNSFKYDQCNDCKTVFMNPRPGEILLGEFYRQSKNYEFWAKHIFPASDSIRKERIFKPRAEKVINFWKKYNGSLTGRFLEVGAAYGTFCEAIRDHGVFKEIIAVEPTPELAKKCRAKNLVTHEETIEELTIESNSVDLLACFEVIEHLANPIAFVEKVSNFLRPGGIFVCSCPNSRSLSMLEIKSYAREVDHEHLNYFNPDSLSLLVKKNGFEVLEVETPGLLDVDLMKNIYKEMEPTIRDERFGGFLKFIIQNSEQKSLETLQSFIREAGLSSHMWIVCKKL</sequence>
<dbReference type="GO" id="GO:0008168">
    <property type="term" value="F:methyltransferase activity"/>
    <property type="evidence" value="ECO:0007669"/>
    <property type="project" value="UniProtKB-KW"/>
</dbReference>
<dbReference type="RefSeq" id="WP_321397107.1">
    <property type="nucleotide sequence ID" value="NZ_CP139487.1"/>
</dbReference>
<accession>A0AAX4HRV4</accession>
<dbReference type="SUPFAM" id="SSF53335">
    <property type="entry name" value="S-adenosyl-L-methionine-dependent methyltransferases"/>
    <property type="match status" value="1"/>
</dbReference>
<dbReference type="InterPro" id="IPR029063">
    <property type="entry name" value="SAM-dependent_MTases_sf"/>
</dbReference>
<proteinExistence type="predicted"/>
<dbReference type="Proteomes" id="UP001324634">
    <property type="component" value="Chromosome"/>
</dbReference>
<name>A0AAX4HRV4_9BACT</name>
<reference evidence="1 2" key="1">
    <citation type="submission" date="2023-11" db="EMBL/GenBank/DDBJ databases">
        <title>Peredibacter starrii A3.12.</title>
        <authorList>
            <person name="Mitchell R.J."/>
        </authorList>
    </citation>
    <scope>NUCLEOTIDE SEQUENCE [LARGE SCALE GENOMIC DNA]</scope>
    <source>
        <strain evidence="1 2">A3.12</strain>
    </source>
</reference>
<keyword evidence="1" id="KW-0489">Methyltransferase</keyword>
<gene>
    <name evidence="1" type="ORF">SOO65_03680</name>
</gene>
<evidence type="ECO:0000313" key="2">
    <source>
        <dbReference type="Proteomes" id="UP001324634"/>
    </source>
</evidence>
<dbReference type="AlphaFoldDB" id="A0AAX4HRV4"/>
<dbReference type="Gene3D" id="3.40.50.150">
    <property type="entry name" value="Vaccinia Virus protein VP39"/>
    <property type="match status" value="1"/>
</dbReference>
<dbReference type="PANTHER" id="PTHR43861">
    <property type="entry name" value="TRANS-ACONITATE 2-METHYLTRANSFERASE-RELATED"/>
    <property type="match status" value="1"/>
</dbReference>
<dbReference type="EC" id="2.1.1.-" evidence="1"/>
<keyword evidence="1" id="KW-0808">Transferase</keyword>
<dbReference type="Pfam" id="PF13489">
    <property type="entry name" value="Methyltransf_23"/>
    <property type="match status" value="1"/>
</dbReference>
<evidence type="ECO:0000313" key="1">
    <source>
        <dbReference type="EMBL" id="WPU65838.1"/>
    </source>
</evidence>